<dbReference type="AlphaFoldDB" id="A0A255Z3L8"/>
<dbReference type="InterPro" id="IPR025406">
    <property type="entry name" value="DUF4132"/>
</dbReference>
<name>A0A255Z3L8_9SPHN</name>
<evidence type="ECO:0000259" key="1">
    <source>
        <dbReference type="Pfam" id="PF13569"/>
    </source>
</evidence>
<dbReference type="InterPro" id="IPR056639">
    <property type="entry name" value="DUF7737"/>
</dbReference>
<accession>A0A255Z3L8</accession>
<dbReference type="Proteomes" id="UP000216991">
    <property type="component" value="Unassembled WGS sequence"/>
</dbReference>
<gene>
    <name evidence="3" type="ORF">CHU93_01575</name>
</gene>
<evidence type="ECO:0000313" key="3">
    <source>
        <dbReference type="EMBL" id="OYQ35485.1"/>
    </source>
</evidence>
<comment type="caution">
    <text evidence="3">The sequence shown here is derived from an EMBL/GenBank/DDBJ whole genome shotgun (WGS) entry which is preliminary data.</text>
</comment>
<evidence type="ECO:0000259" key="2">
    <source>
        <dbReference type="Pfam" id="PF24879"/>
    </source>
</evidence>
<dbReference type="Pfam" id="PF13569">
    <property type="entry name" value="DUF4132"/>
    <property type="match status" value="1"/>
</dbReference>
<dbReference type="OrthoDB" id="9763697at2"/>
<dbReference type="Pfam" id="PF24879">
    <property type="entry name" value="DUF7737"/>
    <property type="match status" value="1"/>
</dbReference>
<sequence>MSLLGRLGGLFGGRKAPETRDEPAGNEAERLLRTILDEAVNASDHWQKKLTDSPRWAALKADPAALQIDVMLAALNPVPNENKLYAGSNWQVENLRNTMISQIVRRDLPFSAGVLTQLLSAWSKQRYGLEMGLPGRAMLGAVERHMKTAPLDAGLRDVLRKLRAMANRGAYGGSPSKVTREIADRIDRLLDGTTDMPKLPAGRFAAHWQSLMATRASSEQPPWQALALHCASSAAKGQPSSKWQATGTAMLAGLDRAQLSALIIGLLAEVVPDPGRIDDSLDILKGLIWLTPQLDHAELAGPVGRFAELCFRKVPNQGARSVSLGNACLWALSAMADGPHATAELFRLQAKIKYPSAQGVIAKRLAALADSSGQSIAALEDIGLPDHGLDETGRRVEQLAGFTATITLTATDTSLDWQDATGKPLKAVPAAVRTGHKADLAAIRKALADIEAARAGQVLRLEASWVERRDWALADWQAHYLGHRLRRPIVEALLWDIGGTIVLPRGNRLETLDGSDFNPPADARVRLWHSLLSPPATVLAWRERIITAGLTQPIRQAHREIYVLTDAERATDVYSNRFAAHILRQHQFRALCQARGWRYGLMGQWDSMNWPERPLPAHGLTAEYLVQAVDNGEASASGILMHVATDQLRFLDAQRQPVPLAQVDPLLLSEMMRDCDLFVAVTSVANDPGWADGGPAGRFGHYWNTWAFGDLGQSALMRRDLIARIAPRLAIAAQLEVGDKALIVTGKRHRYAIHFGSSNIQILPGNRYLCIVPDSAPPEARNLALPFAGDNLVSIILAKAFLLADESKITDKTILSQL</sequence>
<keyword evidence="4" id="KW-1185">Reference proteome</keyword>
<reference evidence="3 4" key="1">
    <citation type="submission" date="2017-07" db="EMBL/GenBank/DDBJ databases">
        <title>Sandarakinorhabdus cyanobacteriorum sp. nov., a novel bacterium isolated from cyanobacterial aggregates in a eutrophic lake.</title>
        <authorList>
            <person name="Cai H."/>
        </authorList>
    </citation>
    <scope>NUCLEOTIDE SEQUENCE [LARGE SCALE GENOMIC DNA]</scope>
    <source>
        <strain evidence="3 4">TH057</strain>
    </source>
</reference>
<evidence type="ECO:0000313" key="4">
    <source>
        <dbReference type="Proteomes" id="UP000216991"/>
    </source>
</evidence>
<dbReference type="RefSeq" id="WP_094472462.1">
    <property type="nucleotide sequence ID" value="NZ_NOXT01000056.1"/>
</dbReference>
<dbReference type="EMBL" id="NOXT01000056">
    <property type="protein sequence ID" value="OYQ35485.1"/>
    <property type="molecule type" value="Genomic_DNA"/>
</dbReference>
<feature type="domain" description="DUF7737" evidence="2">
    <location>
        <begin position="717"/>
        <end position="818"/>
    </location>
</feature>
<organism evidence="3 4">
    <name type="scientific">Sandarakinorhabdus cyanobacteriorum</name>
    <dbReference type="NCBI Taxonomy" id="1981098"/>
    <lineage>
        <taxon>Bacteria</taxon>
        <taxon>Pseudomonadati</taxon>
        <taxon>Pseudomonadota</taxon>
        <taxon>Alphaproteobacteria</taxon>
        <taxon>Sphingomonadales</taxon>
        <taxon>Sphingosinicellaceae</taxon>
        <taxon>Sandarakinorhabdus</taxon>
    </lineage>
</organism>
<proteinExistence type="predicted"/>
<protein>
    <submittedName>
        <fullName evidence="3">Uncharacterized protein</fullName>
    </submittedName>
</protein>
<feature type="domain" description="DUF4132" evidence="1">
    <location>
        <begin position="422"/>
        <end position="597"/>
    </location>
</feature>